<evidence type="ECO:0000313" key="3">
    <source>
        <dbReference type="Proteomes" id="UP000823736"/>
    </source>
</evidence>
<dbReference type="RefSeq" id="WP_209491708.1">
    <property type="nucleotide sequence ID" value="NZ_JAGGLC010000004.1"/>
</dbReference>
<dbReference type="OrthoDB" id="313336at2157"/>
<gene>
    <name evidence="2" type="ORF">J2753_001937</name>
</gene>
<keyword evidence="3" id="KW-1185">Reference proteome</keyword>
<accession>A0A8T4GWY0</accession>
<sequence>MPSRREYLVVAGSLSLGGCLDNGGASTLSGTTTTTAGTATPAATATPAQVGEAVNVNGAEVTLNRVTTQSSFVYQESADTKGVATREGERFLLAEFGISSESRPTVTQFSIVADGETVSEPIRDYRTRQPSGPSFDRSPYDENGGWLLFPVPAELDAESIRIVVGDVGWGLSDAVSTQLRQPLPTFDIVSFEHPETVETDEEFSVSVTAENIGETTGTFRGVLNVAGVEYAVYPYPFELELDPGESATWTREYGPESGLNEAGDTGSLDLRTPVGDRGGEIEVVDKTSTP</sequence>
<evidence type="ECO:0000256" key="1">
    <source>
        <dbReference type="SAM" id="MobiDB-lite"/>
    </source>
</evidence>
<reference evidence="2" key="1">
    <citation type="submission" date="2021-03" db="EMBL/GenBank/DDBJ databases">
        <title>Genomic Encyclopedia of Type Strains, Phase IV (KMG-IV): sequencing the most valuable type-strain genomes for metagenomic binning, comparative biology and taxonomic classification.</title>
        <authorList>
            <person name="Goeker M."/>
        </authorList>
    </citation>
    <scope>NUCLEOTIDE SEQUENCE</scope>
    <source>
        <strain evidence="2">DSM 26232</strain>
    </source>
</reference>
<dbReference type="PROSITE" id="PS51257">
    <property type="entry name" value="PROKAR_LIPOPROTEIN"/>
    <property type="match status" value="1"/>
</dbReference>
<protein>
    <recommendedName>
        <fullName evidence="4">CARDB domain-containing protein</fullName>
    </recommendedName>
</protein>
<dbReference type="Proteomes" id="UP000823736">
    <property type="component" value="Unassembled WGS sequence"/>
</dbReference>
<evidence type="ECO:0008006" key="4">
    <source>
        <dbReference type="Google" id="ProtNLM"/>
    </source>
</evidence>
<comment type="caution">
    <text evidence="2">The sequence shown here is derived from an EMBL/GenBank/DDBJ whole genome shotgun (WGS) entry which is preliminary data.</text>
</comment>
<dbReference type="EMBL" id="JAGGLC010000004">
    <property type="protein sequence ID" value="MBP1987436.1"/>
    <property type="molecule type" value="Genomic_DNA"/>
</dbReference>
<evidence type="ECO:0000313" key="2">
    <source>
        <dbReference type="EMBL" id="MBP1987436.1"/>
    </source>
</evidence>
<name>A0A8T4GWY0_9EURY</name>
<feature type="region of interest" description="Disordered" evidence="1">
    <location>
        <begin position="248"/>
        <end position="290"/>
    </location>
</feature>
<organism evidence="2 3">
    <name type="scientific">Halolamina salifodinae</name>
    <dbReference type="NCBI Taxonomy" id="1202767"/>
    <lineage>
        <taxon>Archaea</taxon>
        <taxon>Methanobacteriati</taxon>
        <taxon>Methanobacteriota</taxon>
        <taxon>Stenosarchaea group</taxon>
        <taxon>Halobacteria</taxon>
        <taxon>Halobacteriales</taxon>
        <taxon>Haloferacaceae</taxon>
    </lineage>
</organism>
<feature type="compositionally biased region" description="Basic and acidic residues" evidence="1">
    <location>
        <begin position="277"/>
        <end position="290"/>
    </location>
</feature>
<proteinExistence type="predicted"/>
<dbReference type="AlphaFoldDB" id="A0A8T4GWY0"/>